<dbReference type="PANTHER" id="PTHR38886">
    <property type="entry name" value="SESA DOMAIN-CONTAINING PROTEIN"/>
    <property type="match status" value="1"/>
</dbReference>
<dbReference type="EMBL" id="JAGPNK010000008">
    <property type="protein sequence ID" value="KAH7316832.1"/>
    <property type="molecule type" value="Genomic_DNA"/>
</dbReference>
<reference evidence="4" key="1">
    <citation type="journal article" date="2021" name="Nat. Commun.">
        <title>Genetic determinants of endophytism in the Arabidopsis root mycobiome.</title>
        <authorList>
            <person name="Mesny F."/>
            <person name="Miyauchi S."/>
            <person name="Thiergart T."/>
            <person name="Pickel B."/>
            <person name="Atanasova L."/>
            <person name="Karlsson M."/>
            <person name="Huettel B."/>
            <person name="Barry K.W."/>
            <person name="Haridas S."/>
            <person name="Chen C."/>
            <person name="Bauer D."/>
            <person name="Andreopoulos W."/>
            <person name="Pangilinan J."/>
            <person name="LaButti K."/>
            <person name="Riley R."/>
            <person name="Lipzen A."/>
            <person name="Clum A."/>
            <person name="Drula E."/>
            <person name="Henrissat B."/>
            <person name="Kohler A."/>
            <person name="Grigoriev I.V."/>
            <person name="Martin F.M."/>
            <person name="Hacquard S."/>
        </authorList>
    </citation>
    <scope>NUCLEOTIDE SEQUENCE</scope>
    <source>
        <strain evidence="4">MPI-CAGE-CH-0235</strain>
    </source>
</reference>
<dbReference type="InterPro" id="IPR054464">
    <property type="entry name" value="ULD_fung"/>
</dbReference>
<feature type="compositionally biased region" description="Basic and acidic residues" evidence="2">
    <location>
        <begin position="487"/>
        <end position="503"/>
    </location>
</feature>
<organism evidence="4 5">
    <name type="scientific">Stachybotrys elegans</name>
    <dbReference type="NCBI Taxonomy" id="80388"/>
    <lineage>
        <taxon>Eukaryota</taxon>
        <taxon>Fungi</taxon>
        <taxon>Dikarya</taxon>
        <taxon>Ascomycota</taxon>
        <taxon>Pezizomycotina</taxon>
        <taxon>Sordariomycetes</taxon>
        <taxon>Hypocreomycetidae</taxon>
        <taxon>Hypocreales</taxon>
        <taxon>Stachybotryaceae</taxon>
        <taxon>Stachybotrys</taxon>
    </lineage>
</organism>
<proteinExistence type="predicted"/>
<dbReference type="AlphaFoldDB" id="A0A8K0WQH4"/>
<feature type="compositionally biased region" description="Basic residues" evidence="2">
    <location>
        <begin position="416"/>
        <end position="433"/>
    </location>
</feature>
<dbReference type="PANTHER" id="PTHR38886:SF1">
    <property type="entry name" value="NACHT-NTPASE AND P-LOOP NTPASES N-TERMINAL DOMAIN-CONTAINING PROTEIN"/>
    <property type="match status" value="1"/>
</dbReference>
<name>A0A8K0WQH4_9HYPO</name>
<feature type="compositionally biased region" description="Low complexity" evidence="2">
    <location>
        <begin position="402"/>
        <end position="412"/>
    </location>
</feature>
<feature type="compositionally biased region" description="Polar residues" evidence="2">
    <location>
        <begin position="627"/>
        <end position="639"/>
    </location>
</feature>
<feature type="domain" description="Ubiquitin-like" evidence="3">
    <location>
        <begin position="261"/>
        <end position="338"/>
    </location>
</feature>
<evidence type="ECO:0000256" key="1">
    <source>
        <dbReference type="SAM" id="Coils"/>
    </source>
</evidence>
<evidence type="ECO:0000313" key="5">
    <source>
        <dbReference type="Proteomes" id="UP000813444"/>
    </source>
</evidence>
<evidence type="ECO:0000256" key="2">
    <source>
        <dbReference type="SAM" id="MobiDB-lite"/>
    </source>
</evidence>
<dbReference type="Proteomes" id="UP000813444">
    <property type="component" value="Unassembled WGS sequence"/>
</dbReference>
<feature type="compositionally biased region" description="Polar residues" evidence="2">
    <location>
        <begin position="540"/>
        <end position="555"/>
    </location>
</feature>
<evidence type="ECO:0000313" key="4">
    <source>
        <dbReference type="EMBL" id="KAH7316832.1"/>
    </source>
</evidence>
<feature type="region of interest" description="Disordered" evidence="2">
    <location>
        <begin position="774"/>
        <end position="809"/>
    </location>
</feature>
<gene>
    <name evidence="4" type="ORF">B0I35DRAFT_434083</name>
</gene>
<accession>A0A8K0WQH4</accession>
<dbReference type="OrthoDB" id="3045089at2759"/>
<keyword evidence="1" id="KW-0175">Coiled coil</keyword>
<comment type="caution">
    <text evidence="4">The sequence shown here is derived from an EMBL/GenBank/DDBJ whole genome shotgun (WGS) entry which is preliminary data.</text>
</comment>
<feature type="compositionally biased region" description="Basic and acidic residues" evidence="2">
    <location>
        <begin position="789"/>
        <end position="798"/>
    </location>
</feature>
<feature type="compositionally biased region" description="Acidic residues" evidence="2">
    <location>
        <begin position="474"/>
        <end position="486"/>
    </location>
</feature>
<keyword evidence="5" id="KW-1185">Reference proteome</keyword>
<feature type="region of interest" description="Disordered" evidence="2">
    <location>
        <begin position="462"/>
        <end position="645"/>
    </location>
</feature>
<dbReference type="Pfam" id="PF22893">
    <property type="entry name" value="ULD_2"/>
    <property type="match status" value="1"/>
</dbReference>
<feature type="coiled-coil region" evidence="1">
    <location>
        <begin position="35"/>
        <end position="96"/>
    </location>
</feature>
<feature type="region of interest" description="Disordered" evidence="2">
    <location>
        <begin position="385"/>
        <end position="450"/>
    </location>
</feature>
<protein>
    <recommendedName>
        <fullName evidence="3">Ubiquitin-like domain-containing protein</fullName>
    </recommendedName>
</protein>
<sequence length="857" mass="96142">MEVTFGAVGDFISIAALIKDLIDLLDDSRGSAWEYQSLRQQLSFLKQSLDGAKVQYHELRGVAEFRDVCDALEAVVDEAERRLEGIAVKLQKYTATLAEGSTKRTIKKVARKVQWSMEHKETEKFLVDLNRYVNIIQSLQFDIFRRLMQRNFDSTKHIHTDTQDLLKHLQNVNTRMATIEDELRAVRTTTKHSQQYLLAVSVIVTQRLDNVTQAVSTLGTAALQGASGIRWLGTVVLGQLANIHSIVMGRIERPTHMGAFFTFDDYMGVESIILLDFVDSWSAFEGSIHGKYKGRKGGRRVSQNRFLLQNRQTGQELDRDAHWSVAVVPGSRVDMSLICEVEEDEDEAESLKCPFCGATCEVVGVIIQCTSCQDFRQLPGLSTEEAAPFAPDAPGSSHRDAAQGPANEAAEASGSSKKRRERPFEKKRAKRTRKSSDSHSGSDSDETDLTGIKRVAILPIFRLPLRPSPNQPDPDPDPDPIPEAELEELKIEQSAADDNRADQEATSEDDYEIFEVNGQAYVLPGRSRIQKSSDSKTTADESQLATSSRPNTRPSYRTPARPGATSPRYNSSGYYYTKPDISKPIRAHSGVRSGQDYFNPDDDEALYNTGYYSPSPGNRRTRRGASPSYNAKQSSTKPIKSSARPKPVIPLATAEDAKKHGIPAGYSLKNWDPREEPILLLGSVFDANMLGKWIYDWTVYVHGPATIIADIAGDLWLLLIRLYDKRKRAEEALPRIRNDESRELTEEFTLSAVRLADKLKFLLKRCEAPMLKAAKRQRRPKTASSDLVEETKRVTEKTEETDEEGQGLGKNAGAQFIRTIFGKDGEFDRTEKFMQNVRLWILRFDANLDEILKNPEA</sequence>
<evidence type="ECO:0000259" key="3">
    <source>
        <dbReference type="Pfam" id="PF22893"/>
    </source>
</evidence>